<dbReference type="GO" id="GO:0016301">
    <property type="term" value="F:kinase activity"/>
    <property type="evidence" value="ECO:0007669"/>
    <property type="project" value="UniProtKB-KW"/>
</dbReference>
<dbReference type="Gene3D" id="3.30.200.20">
    <property type="entry name" value="Phosphorylase Kinase, domain 1"/>
    <property type="match status" value="1"/>
</dbReference>
<evidence type="ECO:0000256" key="2">
    <source>
        <dbReference type="ARBA" id="ARBA00022679"/>
    </source>
</evidence>
<dbReference type="PANTHER" id="PTHR34273:SF2">
    <property type="entry name" value="METHYLTHIORIBOSE KINASE"/>
    <property type="match status" value="1"/>
</dbReference>
<keyword evidence="3" id="KW-0547">Nucleotide-binding</keyword>
<dbReference type="AlphaFoldDB" id="A0A1H3BAD6"/>
<dbReference type="Gene3D" id="3.90.1200.10">
    <property type="match status" value="1"/>
</dbReference>
<evidence type="ECO:0000256" key="5">
    <source>
        <dbReference type="ARBA" id="ARBA00022840"/>
    </source>
</evidence>
<protein>
    <submittedName>
        <fullName evidence="7">5-methylthioribose kinase</fullName>
    </submittedName>
</protein>
<comment type="similarity">
    <text evidence="1">Belongs to the methylthioribose kinase family.</text>
</comment>
<gene>
    <name evidence="7" type="ORF">SAMN04488579_1022</name>
</gene>
<evidence type="ECO:0000313" key="8">
    <source>
        <dbReference type="Proteomes" id="UP000199652"/>
    </source>
</evidence>
<keyword evidence="8" id="KW-1185">Reference proteome</keyword>
<evidence type="ECO:0000256" key="1">
    <source>
        <dbReference type="ARBA" id="ARBA00010165"/>
    </source>
</evidence>
<feature type="domain" description="Aminoglycoside phosphotransferase" evidence="6">
    <location>
        <begin position="41"/>
        <end position="258"/>
    </location>
</feature>
<evidence type="ECO:0000256" key="4">
    <source>
        <dbReference type="ARBA" id="ARBA00022777"/>
    </source>
</evidence>
<dbReference type="PANTHER" id="PTHR34273">
    <property type="entry name" value="METHYLTHIORIBOSE KINASE"/>
    <property type="match status" value="1"/>
</dbReference>
<reference evidence="8" key="1">
    <citation type="submission" date="2016-10" db="EMBL/GenBank/DDBJ databases">
        <authorList>
            <person name="Varghese N."/>
            <person name="Submissions S."/>
        </authorList>
    </citation>
    <scope>NUCLEOTIDE SEQUENCE [LARGE SCALE GENOMIC DNA]</scope>
    <source>
        <strain evidence="8">VPI 5359</strain>
    </source>
</reference>
<sequence>MKPMTKADVQNYLVEKGVFTPEVHFHTVDILEETDTAEGYVNHIFQVKDLVTQKSVVVKQVMPYMLAMVKATGEEHPFSMDRMRTEIRTLAFLNKLCAGIVPDVYLADYQAGIFVMEDLSHLDLMRFQITAGVEYPDFGKRMGAFLAGLCFYTSPDYLSPSAQKKMEAYFQSEESNRLNTFLTTDCPLINLAKPMEPENGPLRERIANNPDILRVVAHLSERFEHSHQCLSHNDLHTSNIMLNASELKILDTEFSGFSAGFMDMGRLTSSFILNYVSWLGTPEIPMATRTRMQAYNLRVIADLYHAFNRMFEKLWWKHRLAGNCTATVDAILRDALNYATVSATIRITSDFAQSCEIKRIKKREDLAHIQRRVLEVAEYTLLHQDQFHEIEDYCDFLRCCCDIAVQ</sequence>
<organism evidence="7 8">
    <name type="scientific">Eubacterium barkeri</name>
    <name type="common">Clostridium barkeri</name>
    <dbReference type="NCBI Taxonomy" id="1528"/>
    <lineage>
        <taxon>Bacteria</taxon>
        <taxon>Bacillati</taxon>
        <taxon>Bacillota</taxon>
        <taxon>Clostridia</taxon>
        <taxon>Eubacteriales</taxon>
        <taxon>Eubacteriaceae</taxon>
        <taxon>Eubacterium</taxon>
    </lineage>
</organism>
<dbReference type="InterPro" id="IPR011009">
    <property type="entry name" value="Kinase-like_dom_sf"/>
</dbReference>
<evidence type="ECO:0000259" key="6">
    <source>
        <dbReference type="Pfam" id="PF01636"/>
    </source>
</evidence>
<keyword evidence="2" id="KW-0808">Transferase</keyword>
<name>A0A1H3BAD6_EUBBA</name>
<dbReference type="RefSeq" id="WP_090242640.1">
    <property type="nucleotide sequence ID" value="NZ_FNOU01000002.1"/>
</dbReference>
<dbReference type="GO" id="GO:0005524">
    <property type="term" value="F:ATP binding"/>
    <property type="evidence" value="ECO:0007669"/>
    <property type="project" value="UniProtKB-KW"/>
</dbReference>
<keyword evidence="5" id="KW-0067">ATP-binding</keyword>
<keyword evidence="4 7" id="KW-0418">Kinase</keyword>
<accession>A0A1H3BAD6</accession>
<dbReference type="STRING" id="1528.SAMN04488579_1022"/>
<evidence type="ECO:0000256" key="3">
    <source>
        <dbReference type="ARBA" id="ARBA00022741"/>
    </source>
</evidence>
<dbReference type="InterPro" id="IPR002575">
    <property type="entry name" value="Aminoglycoside_PTrfase"/>
</dbReference>
<dbReference type="OrthoDB" id="9777791at2"/>
<dbReference type="SUPFAM" id="SSF56112">
    <property type="entry name" value="Protein kinase-like (PK-like)"/>
    <property type="match status" value="1"/>
</dbReference>
<dbReference type="EMBL" id="FNOU01000002">
    <property type="protein sequence ID" value="SDX38893.1"/>
    <property type="molecule type" value="Genomic_DNA"/>
</dbReference>
<evidence type="ECO:0000313" key="7">
    <source>
        <dbReference type="EMBL" id="SDX38893.1"/>
    </source>
</evidence>
<dbReference type="Pfam" id="PF01636">
    <property type="entry name" value="APH"/>
    <property type="match status" value="1"/>
</dbReference>
<proteinExistence type="inferred from homology"/>
<dbReference type="Proteomes" id="UP000199652">
    <property type="component" value="Unassembled WGS sequence"/>
</dbReference>